<protein>
    <submittedName>
        <fullName evidence="5">Tetratricopeptide repeat protein</fullName>
    </submittedName>
</protein>
<dbReference type="PROSITE" id="PS50005">
    <property type="entry name" value="TPR"/>
    <property type="match status" value="1"/>
</dbReference>
<dbReference type="Proteomes" id="UP000290545">
    <property type="component" value="Unassembled WGS sequence"/>
</dbReference>
<evidence type="ECO:0000313" key="6">
    <source>
        <dbReference type="Proteomes" id="UP000290545"/>
    </source>
</evidence>
<gene>
    <name evidence="5" type="ORF">ESB13_01010</name>
</gene>
<evidence type="ECO:0000256" key="3">
    <source>
        <dbReference type="PROSITE-ProRule" id="PRU00339"/>
    </source>
</evidence>
<dbReference type="SUPFAM" id="SSF82185">
    <property type="entry name" value="Histone H3 K4-specific methyltransferase SET7/9 N-terminal domain"/>
    <property type="match status" value="1"/>
</dbReference>
<dbReference type="SUPFAM" id="SSF48452">
    <property type="entry name" value="TPR-like"/>
    <property type="match status" value="1"/>
</dbReference>
<reference evidence="5 6" key="1">
    <citation type="submission" date="2019-01" db="EMBL/GenBank/DDBJ databases">
        <title>Filimonas sp. strain TTM-71.</title>
        <authorList>
            <person name="Chen W.-M."/>
        </authorList>
    </citation>
    <scope>NUCLEOTIDE SEQUENCE [LARGE SCALE GENOMIC DNA]</scope>
    <source>
        <strain evidence="5 6">TTM-71</strain>
    </source>
</reference>
<evidence type="ECO:0000256" key="2">
    <source>
        <dbReference type="ARBA" id="ARBA00022803"/>
    </source>
</evidence>
<feature type="chain" id="PRO_5020989602" evidence="4">
    <location>
        <begin position="21"/>
        <end position="360"/>
    </location>
</feature>
<dbReference type="Pfam" id="PF07719">
    <property type="entry name" value="TPR_2"/>
    <property type="match status" value="1"/>
</dbReference>
<feature type="repeat" description="TPR" evidence="3">
    <location>
        <begin position="254"/>
        <end position="287"/>
    </location>
</feature>
<evidence type="ECO:0000256" key="4">
    <source>
        <dbReference type="SAM" id="SignalP"/>
    </source>
</evidence>
<evidence type="ECO:0000313" key="5">
    <source>
        <dbReference type="EMBL" id="RXK85434.1"/>
    </source>
</evidence>
<accession>A0A4Q1D800</accession>
<keyword evidence="1" id="KW-0677">Repeat</keyword>
<dbReference type="InterPro" id="IPR013105">
    <property type="entry name" value="TPR_2"/>
</dbReference>
<dbReference type="AlphaFoldDB" id="A0A4Q1D800"/>
<keyword evidence="6" id="KW-1185">Reference proteome</keyword>
<keyword evidence="2 3" id="KW-0802">TPR repeat</keyword>
<dbReference type="Gene3D" id="3.90.930.1">
    <property type="match status" value="1"/>
</dbReference>
<keyword evidence="4" id="KW-0732">Signal</keyword>
<dbReference type="InterPro" id="IPR011990">
    <property type="entry name" value="TPR-like_helical_dom_sf"/>
</dbReference>
<name>A0A4Q1D800_9BACT</name>
<dbReference type="RefSeq" id="WP_129001186.1">
    <property type="nucleotide sequence ID" value="NZ_SDHZ01000001.1"/>
</dbReference>
<dbReference type="EMBL" id="SDHZ01000001">
    <property type="protein sequence ID" value="RXK85434.1"/>
    <property type="molecule type" value="Genomic_DNA"/>
</dbReference>
<sequence>MVRTGILFVIMLGLFQQAAAQSAHKKIYYVDSIFIQHLSAEDNVLYKEDIAEQRLITHPDSVSTMGMDAGDTIIYIITKAYLELSDSVRAIPTVYTMADKNGLLYYSDTSAVPYSGPFREYYLNGALKTRGEIQEGYISGYVTDYYRNGTLKSSRYFSRNTEDGIREEYYLNGSIQRRGNVANGYMQGFWQEWHSTGRLKKEIRYLNSQPFYEEEGESVFYRLVESIRTLLHAGNYKEALTHIRECKTAKPDMEELYYYSGIAYQGLQQFPEAIKSFTEALKIEPLYTNALKERAIVSSILLDTLPAGATERNDLRLLLCNDIKEAVQLGVSRAAFQTLRQRYCLEENPEPVESLHSDSK</sequence>
<evidence type="ECO:0000256" key="1">
    <source>
        <dbReference type="ARBA" id="ARBA00022737"/>
    </source>
</evidence>
<organism evidence="5 6">
    <name type="scientific">Filimonas effusa</name>
    <dbReference type="NCBI Taxonomy" id="2508721"/>
    <lineage>
        <taxon>Bacteria</taxon>
        <taxon>Pseudomonadati</taxon>
        <taxon>Bacteroidota</taxon>
        <taxon>Chitinophagia</taxon>
        <taxon>Chitinophagales</taxon>
        <taxon>Chitinophagaceae</taxon>
        <taxon>Filimonas</taxon>
    </lineage>
</organism>
<dbReference type="Gene3D" id="1.25.40.10">
    <property type="entry name" value="Tetratricopeptide repeat domain"/>
    <property type="match status" value="1"/>
</dbReference>
<feature type="signal peptide" evidence="4">
    <location>
        <begin position="1"/>
        <end position="20"/>
    </location>
</feature>
<proteinExistence type="predicted"/>
<dbReference type="InterPro" id="IPR019734">
    <property type="entry name" value="TPR_rpt"/>
</dbReference>
<comment type="caution">
    <text evidence="5">The sequence shown here is derived from an EMBL/GenBank/DDBJ whole genome shotgun (WGS) entry which is preliminary data.</text>
</comment>
<dbReference type="OrthoDB" id="652604at2"/>